<reference evidence="2" key="1">
    <citation type="submission" date="2020-05" db="EMBL/GenBank/DDBJ databases">
        <title>Frigoriglobus tundricola gen. nov., sp. nov., a psychrotolerant cellulolytic planctomycete of the family Gemmataceae with two divergent copies of 16S rRNA gene.</title>
        <authorList>
            <person name="Kulichevskaya I.S."/>
            <person name="Ivanova A.A."/>
            <person name="Naumoff D.G."/>
            <person name="Beletsky A.V."/>
            <person name="Rijpstra W.I.C."/>
            <person name="Sinninghe Damste J.S."/>
            <person name="Mardanov A.V."/>
            <person name="Ravin N.V."/>
            <person name="Dedysh S.N."/>
        </authorList>
    </citation>
    <scope>NUCLEOTIDE SEQUENCE [LARGE SCALE GENOMIC DNA]</scope>
    <source>
        <strain evidence="2">PL17</strain>
    </source>
</reference>
<proteinExistence type="predicted"/>
<dbReference type="AlphaFoldDB" id="A0A6M5YNP4"/>
<dbReference type="KEGG" id="ftj:FTUN_2472"/>
<organism evidence="1 2">
    <name type="scientific">Frigoriglobus tundricola</name>
    <dbReference type="NCBI Taxonomy" id="2774151"/>
    <lineage>
        <taxon>Bacteria</taxon>
        <taxon>Pseudomonadati</taxon>
        <taxon>Planctomycetota</taxon>
        <taxon>Planctomycetia</taxon>
        <taxon>Gemmatales</taxon>
        <taxon>Gemmataceae</taxon>
        <taxon>Frigoriglobus</taxon>
    </lineage>
</organism>
<keyword evidence="2" id="KW-1185">Reference proteome</keyword>
<evidence type="ECO:0000313" key="1">
    <source>
        <dbReference type="EMBL" id="QJW94946.1"/>
    </source>
</evidence>
<accession>A0A6M5YNP4</accession>
<evidence type="ECO:0000313" key="2">
    <source>
        <dbReference type="Proteomes" id="UP000503447"/>
    </source>
</evidence>
<dbReference type="Proteomes" id="UP000503447">
    <property type="component" value="Chromosome"/>
</dbReference>
<protein>
    <submittedName>
        <fullName evidence="1">Uncharacterized protein</fullName>
    </submittedName>
</protein>
<gene>
    <name evidence="1" type="ORF">FTUN_2472</name>
</gene>
<dbReference type="EMBL" id="CP053452">
    <property type="protein sequence ID" value="QJW94946.1"/>
    <property type="molecule type" value="Genomic_DNA"/>
</dbReference>
<name>A0A6M5YNP4_9BACT</name>
<sequence length="51" mass="5775">MKHVRDGDRAPRELAWALRPERSTFAPTVIVARRFTRSRTGSTAPVPSGRR</sequence>